<accession>A0A7C5VTE6</accession>
<organism evidence="1">
    <name type="scientific">Thermomicrobium roseum</name>
    <dbReference type="NCBI Taxonomy" id="500"/>
    <lineage>
        <taxon>Bacteria</taxon>
        <taxon>Pseudomonadati</taxon>
        <taxon>Thermomicrobiota</taxon>
        <taxon>Thermomicrobia</taxon>
        <taxon>Thermomicrobiales</taxon>
        <taxon>Thermomicrobiaceae</taxon>
        <taxon>Thermomicrobium</taxon>
    </lineage>
</organism>
<dbReference type="SUPFAM" id="SSF52980">
    <property type="entry name" value="Restriction endonuclease-like"/>
    <property type="match status" value="1"/>
</dbReference>
<reference evidence="1" key="1">
    <citation type="journal article" date="2020" name="mSystems">
        <title>Genome- and Community-Level Interaction Insights into Carbon Utilization and Element Cycling Functions of Hydrothermarchaeota in Hydrothermal Sediment.</title>
        <authorList>
            <person name="Zhou Z."/>
            <person name="Liu Y."/>
            <person name="Xu W."/>
            <person name="Pan J."/>
            <person name="Luo Z.H."/>
            <person name="Li M."/>
        </authorList>
    </citation>
    <scope>NUCLEOTIDE SEQUENCE [LARGE SCALE GENOMIC DNA]</scope>
    <source>
        <strain evidence="1">SpSt-1065</strain>
    </source>
</reference>
<comment type="caution">
    <text evidence="1">The sequence shown here is derived from an EMBL/GenBank/DDBJ whole genome shotgun (WGS) entry which is preliminary data.</text>
</comment>
<evidence type="ECO:0008006" key="2">
    <source>
        <dbReference type="Google" id="ProtNLM"/>
    </source>
</evidence>
<evidence type="ECO:0000313" key="1">
    <source>
        <dbReference type="EMBL" id="HHM95711.1"/>
    </source>
</evidence>
<name>A0A7C5VTE6_THERO</name>
<dbReference type="InterPro" id="IPR011335">
    <property type="entry name" value="Restrct_endonuc-II-like"/>
</dbReference>
<proteinExistence type="predicted"/>
<dbReference type="Gene3D" id="3.40.960.10">
    <property type="entry name" value="VSR Endonuclease"/>
    <property type="match status" value="1"/>
</dbReference>
<dbReference type="AlphaFoldDB" id="A0A7C5VTE6"/>
<gene>
    <name evidence="1" type="ORF">ENM21_00615</name>
</gene>
<protein>
    <recommendedName>
        <fullName evidence="2">DUF559 domain-containing protein</fullName>
    </recommendedName>
</protein>
<dbReference type="EMBL" id="DRWX01000030">
    <property type="protein sequence ID" value="HHM95711.1"/>
    <property type="molecule type" value="Genomic_DNA"/>
</dbReference>
<sequence length="180" mass="20863">MAKIRVKLPRRGMVPRLPGLPREPRGFGRSEVTLIPRGMRGLERFRVQEPAGDPPLWWREQYPGGTKPEWAVFWALLQLGYRPDEDFLVHAQLPGAGRGFYSQVDFLFPDLGIAIEVSGIYWHYTLGSERQERDLFRLLYFAERGIRVIFIDEDDAIRDPIYYVKEALLGHDHSKLRAAV</sequence>